<dbReference type="OrthoDB" id="565731at2759"/>
<evidence type="ECO:0000256" key="1">
    <source>
        <dbReference type="ARBA" id="ARBA00022763"/>
    </source>
</evidence>
<keyword evidence="2" id="KW-0378">Hydrolase</keyword>
<accession>A0A3D8SMY6</accession>
<feature type="compositionally biased region" description="Polar residues" evidence="4">
    <location>
        <begin position="285"/>
        <end position="301"/>
    </location>
</feature>
<feature type="region of interest" description="Disordered" evidence="4">
    <location>
        <begin position="43"/>
        <end position="87"/>
    </location>
</feature>
<proteinExistence type="predicted"/>
<evidence type="ECO:0000256" key="2">
    <source>
        <dbReference type="ARBA" id="ARBA00022801"/>
    </source>
</evidence>
<comment type="caution">
    <text evidence="6">The sequence shown here is derived from an EMBL/GenBank/DDBJ whole genome shotgun (WGS) entry which is preliminary data.</text>
</comment>
<keyword evidence="7" id="KW-1185">Reference proteome</keyword>
<feature type="region of interest" description="Disordered" evidence="4">
    <location>
        <begin position="282"/>
        <end position="301"/>
    </location>
</feature>
<dbReference type="AlphaFoldDB" id="A0A3D8SMY6"/>
<dbReference type="GO" id="GO:0004844">
    <property type="term" value="F:uracil DNA N-glycosylase activity"/>
    <property type="evidence" value="ECO:0007669"/>
    <property type="project" value="TreeGrafter"/>
</dbReference>
<evidence type="ECO:0000259" key="5">
    <source>
        <dbReference type="SMART" id="SM00986"/>
    </source>
</evidence>
<dbReference type="CDD" id="cd10028">
    <property type="entry name" value="UDG-F2_TDG_MUG"/>
    <property type="match status" value="1"/>
</dbReference>
<keyword evidence="1" id="KW-0227">DNA damage</keyword>
<reference evidence="6 7" key="1">
    <citation type="journal article" date="2018" name="IMA Fungus">
        <title>IMA Genome-F 9: Draft genome sequence of Annulohypoxylon stygium, Aspergillus mulundensis, Berkeleyomyces basicola (syn. Thielaviopsis basicola), Ceratocystis smalleyi, two Cercospora beticola strains, Coleophoma cylindrospora, Fusarium fracticaudum, Phialophora cf. hyalina, and Morchella septimelata.</title>
        <authorList>
            <person name="Wingfield B.D."/>
            <person name="Bills G.F."/>
            <person name="Dong Y."/>
            <person name="Huang W."/>
            <person name="Nel W.J."/>
            <person name="Swalarsk-Parry B.S."/>
            <person name="Vaghefi N."/>
            <person name="Wilken P.M."/>
            <person name="An Z."/>
            <person name="de Beer Z.W."/>
            <person name="De Vos L."/>
            <person name="Chen L."/>
            <person name="Duong T.A."/>
            <person name="Gao Y."/>
            <person name="Hammerbacher A."/>
            <person name="Kikkert J.R."/>
            <person name="Li Y."/>
            <person name="Li H."/>
            <person name="Li K."/>
            <person name="Li Q."/>
            <person name="Liu X."/>
            <person name="Ma X."/>
            <person name="Naidoo K."/>
            <person name="Pethybridge S.J."/>
            <person name="Sun J."/>
            <person name="Steenkamp E.T."/>
            <person name="van der Nest M.A."/>
            <person name="van Wyk S."/>
            <person name="Wingfield M.J."/>
            <person name="Xiong C."/>
            <person name="Yue Q."/>
            <person name="Zhang X."/>
        </authorList>
    </citation>
    <scope>NUCLEOTIDE SEQUENCE [LARGE SCALE GENOMIC DNA]</scope>
    <source>
        <strain evidence="6 7">BP5796</strain>
    </source>
</reference>
<evidence type="ECO:0000256" key="4">
    <source>
        <dbReference type="SAM" id="MobiDB-lite"/>
    </source>
</evidence>
<sequence length="301" mass="33154">MSLPAEDDSSDATATSTTMAPASFAGRLDLANFAFSPKLAISSTNPTRNLRRTTSASRPQPKRRSSNSLEPSHSPSPSKKRRSLSGYAPPSKYAHLPLLPDVIAPQLLVLFIGLNPGLQTSIQGHAYAHPSNLFWKLLHSSGCTDRRLHHSEDASLPVLYSMGYTNIVARPTRNGAELSKAEMDASVVALEEKIQKFRPEAVAVVGKSIWESIWRVRYGRPIKKEEFKYGWQDDKERMGTSDDWEGARVFAATSTSGLAANPLPAEKERIWRDLGTWVEQRRAEQSSGASVNSAQDLSHEV</sequence>
<feature type="domain" description="Uracil-DNA glycosylase-like" evidence="5">
    <location>
        <begin position="100"/>
        <end position="275"/>
    </location>
</feature>
<dbReference type="FunFam" id="3.40.470.10:FF:000010">
    <property type="entry name" value="G/U mismatch-specific DNA glycosylase"/>
    <property type="match status" value="1"/>
</dbReference>
<dbReference type="InterPro" id="IPR036895">
    <property type="entry name" value="Uracil-DNA_glycosylase-like_sf"/>
</dbReference>
<dbReference type="InterPro" id="IPR005122">
    <property type="entry name" value="Uracil-DNA_glycosylase-like"/>
</dbReference>
<gene>
    <name evidence="6" type="ORF">BP5796_03371</name>
</gene>
<dbReference type="SMART" id="SM00986">
    <property type="entry name" value="UDG"/>
    <property type="match status" value="1"/>
</dbReference>
<dbReference type="Pfam" id="PF03167">
    <property type="entry name" value="UDG"/>
    <property type="match status" value="1"/>
</dbReference>
<dbReference type="EMBL" id="PDLN01000004">
    <property type="protein sequence ID" value="RDW87677.1"/>
    <property type="molecule type" value="Genomic_DNA"/>
</dbReference>
<feature type="region of interest" description="Disordered" evidence="4">
    <location>
        <begin position="1"/>
        <end position="21"/>
    </location>
</feature>
<dbReference type="PANTHER" id="PTHR12159">
    <property type="entry name" value="G/T AND G/U MISMATCH-SPECIFIC DNA GLYCOSYLASE"/>
    <property type="match status" value="1"/>
</dbReference>
<protein>
    <recommendedName>
        <fullName evidence="5">Uracil-DNA glycosylase-like domain-containing protein</fullName>
    </recommendedName>
</protein>
<dbReference type="SUPFAM" id="SSF52141">
    <property type="entry name" value="Uracil-DNA glycosylase-like"/>
    <property type="match status" value="1"/>
</dbReference>
<dbReference type="Proteomes" id="UP000256328">
    <property type="component" value="Unassembled WGS sequence"/>
</dbReference>
<evidence type="ECO:0000256" key="3">
    <source>
        <dbReference type="ARBA" id="ARBA00023204"/>
    </source>
</evidence>
<dbReference type="SMART" id="SM00987">
    <property type="entry name" value="UreE_C"/>
    <property type="match status" value="1"/>
</dbReference>
<feature type="compositionally biased region" description="Low complexity" evidence="4">
    <location>
        <begin position="66"/>
        <end position="77"/>
    </location>
</feature>
<feature type="compositionally biased region" description="Low complexity" evidence="4">
    <location>
        <begin position="11"/>
        <end position="21"/>
    </location>
</feature>
<evidence type="ECO:0000313" key="6">
    <source>
        <dbReference type="EMBL" id="RDW87677.1"/>
    </source>
</evidence>
<dbReference type="Gene3D" id="3.40.470.10">
    <property type="entry name" value="Uracil-DNA glycosylase-like domain"/>
    <property type="match status" value="1"/>
</dbReference>
<feature type="compositionally biased region" description="Polar residues" evidence="4">
    <location>
        <begin position="43"/>
        <end position="58"/>
    </location>
</feature>
<dbReference type="PANTHER" id="PTHR12159:SF9">
    <property type="entry name" value="G_T MISMATCH-SPECIFIC THYMINE DNA GLYCOSYLASE"/>
    <property type="match status" value="1"/>
</dbReference>
<dbReference type="GO" id="GO:0006285">
    <property type="term" value="P:base-excision repair, AP site formation"/>
    <property type="evidence" value="ECO:0007669"/>
    <property type="project" value="InterPro"/>
</dbReference>
<keyword evidence="3" id="KW-0234">DNA repair</keyword>
<dbReference type="GO" id="GO:0008263">
    <property type="term" value="F:pyrimidine-specific mismatch base pair DNA N-glycosylase activity"/>
    <property type="evidence" value="ECO:0007669"/>
    <property type="project" value="TreeGrafter"/>
</dbReference>
<feature type="compositionally biased region" description="Acidic residues" evidence="4">
    <location>
        <begin position="1"/>
        <end position="10"/>
    </location>
</feature>
<dbReference type="InterPro" id="IPR015637">
    <property type="entry name" value="MUG/TDG"/>
</dbReference>
<evidence type="ECO:0000313" key="7">
    <source>
        <dbReference type="Proteomes" id="UP000256328"/>
    </source>
</evidence>
<organism evidence="6 7">
    <name type="scientific">Coleophoma crateriformis</name>
    <dbReference type="NCBI Taxonomy" id="565419"/>
    <lineage>
        <taxon>Eukaryota</taxon>
        <taxon>Fungi</taxon>
        <taxon>Dikarya</taxon>
        <taxon>Ascomycota</taxon>
        <taxon>Pezizomycotina</taxon>
        <taxon>Leotiomycetes</taxon>
        <taxon>Helotiales</taxon>
        <taxon>Dermateaceae</taxon>
        <taxon>Coleophoma</taxon>
    </lineage>
</organism>
<name>A0A3D8SMY6_9HELO</name>